<dbReference type="RefSeq" id="WP_377711615.1">
    <property type="nucleotide sequence ID" value="NZ_JBHSMP010000013.1"/>
</dbReference>
<feature type="domain" description="Fimbrial-type adhesion" evidence="1">
    <location>
        <begin position="314"/>
        <end position="498"/>
    </location>
</feature>
<sequence length="498" mass="53490">MLIDCSNEVDPASVRIKTASETLHAQTDRRSHVSHAQSASHFLGPVIRGARQSACVATLEFLTLTLVPGSVLAASLEKGCWKIEGETSSEHSPKYTQPGTIARYWGGATDGAGAAAHKMTVQMTSFTKDGALIGSSISSLNHLGREGLNGYNGEQILFRCSPDSVISMHEFFSTNGDNRHAGGTDMSHEAGVPGTYRFPEKDIVSRVTNVDTGQTVTRNWLARQMSNLDTDKQGWFLVKVKNFSRYKVELFQCKTCGSESNNALQPIAYVAFRGGANGTHVINDALAVGADHAVNTTGQPEYWPGAISPKRDLTVRTGKVTCAVRNTTPVVRFQTMSVAELESRKNVTVPITIGIQCEKAFGKPSSGTDANQTAMGIMAREENAGNANRLGLLTAGSAVSHLLSDGYGKKNVANGVGVKLSRPNGKQMYFLTNRYVTMGGAKDGWDPVLNDATESGSDSNWNYYTRTVNATFEAFDPGKEKVTAGKYNATADVVISIQ</sequence>
<comment type="caution">
    <text evidence="2">The sequence shown here is derived from an EMBL/GenBank/DDBJ whole genome shotgun (WGS) entry which is preliminary data.</text>
</comment>
<dbReference type="Pfam" id="PF00419">
    <property type="entry name" value="Fimbrial"/>
    <property type="match status" value="1"/>
</dbReference>
<evidence type="ECO:0000259" key="1">
    <source>
        <dbReference type="Pfam" id="PF00419"/>
    </source>
</evidence>
<organism evidence="2 3">
    <name type="scientific">Paraburkholderia denitrificans</name>
    <dbReference type="NCBI Taxonomy" id="694025"/>
    <lineage>
        <taxon>Bacteria</taxon>
        <taxon>Pseudomonadati</taxon>
        <taxon>Pseudomonadota</taxon>
        <taxon>Betaproteobacteria</taxon>
        <taxon>Burkholderiales</taxon>
        <taxon>Burkholderiaceae</taxon>
        <taxon>Paraburkholderia</taxon>
    </lineage>
</organism>
<name>A0ABW0J930_9BURK</name>
<dbReference type="InterPro" id="IPR000259">
    <property type="entry name" value="Adhesion_dom_fimbrial"/>
</dbReference>
<reference evidence="3" key="1">
    <citation type="journal article" date="2019" name="Int. J. Syst. Evol. Microbiol.">
        <title>The Global Catalogue of Microorganisms (GCM) 10K type strain sequencing project: providing services to taxonomists for standard genome sequencing and annotation.</title>
        <authorList>
            <consortium name="The Broad Institute Genomics Platform"/>
            <consortium name="The Broad Institute Genome Sequencing Center for Infectious Disease"/>
            <person name="Wu L."/>
            <person name="Ma J."/>
        </authorList>
    </citation>
    <scope>NUCLEOTIDE SEQUENCE [LARGE SCALE GENOMIC DNA]</scope>
    <source>
        <strain evidence="3">CCUG 56042</strain>
    </source>
</reference>
<accession>A0ABW0J930</accession>
<dbReference type="SUPFAM" id="SSF49401">
    <property type="entry name" value="Bacterial adhesins"/>
    <property type="match status" value="1"/>
</dbReference>
<dbReference type="Gene3D" id="2.60.40.1090">
    <property type="entry name" value="Fimbrial-type adhesion domain"/>
    <property type="match status" value="1"/>
</dbReference>
<evidence type="ECO:0000313" key="2">
    <source>
        <dbReference type="EMBL" id="MFC5429581.1"/>
    </source>
</evidence>
<protein>
    <submittedName>
        <fullName evidence="2">Fimbrial protein</fullName>
    </submittedName>
</protein>
<evidence type="ECO:0000313" key="3">
    <source>
        <dbReference type="Proteomes" id="UP001596103"/>
    </source>
</evidence>
<dbReference type="InterPro" id="IPR008966">
    <property type="entry name" value="Adhesion_dom_sf"/>
</dbReference>
<keyword evidence="3" id="KW-1185">Reference proteome</keyword>
<dbReference type="InterPro" id="IPR036937">
    <property type="entry name" value="Adhesion_dom_fimbrial_sf"/>
</dbReference>
<gene>
    <name evidence="2" type="ORF">ACFPTO_12340</name>
</gene>
<dbReference type="EMBL" id="JBHSMP010000013">
    <property type="protein sequence ID" value="MFC5429581.1"/>
    <property type="molecule type" value="Genomic_DNA"/>
</dbReference>
<dbReference type="Proteomes" id="UP001596103">
    <property type="component" value="Unassembled WGS sequence"/>
</dbReference>
<proteinExistence type="predicted"/>